<reference evidence="1" key="1">
    <citation type="journal article" date="2014" name="Front. Microbiol.">
        <title>High frequency of phylogenetically diverse reductive dehalogenase-homologous genes in deep subseafloor sedimentary metagenomes.</title>
        <authorList>
            <person name="Kawai M."/>
            <person name="Futagami T."/>
            <person name="Toyoda A."/>
            <person name="Takaki Y."/>
            <person name="Nishi S."/>
            <person name="Hori S."/>
            <person name="Arai W."/>
            <person name="Tsubouchi T."/>
            <person name="Morono Y."/>
            <person name="Uchiyama I."/>
            <person name="Ito T."/>
            <person name="Fujiyama A."/>
            <person name="Inagaki F."/>
            <person name="Takami H."/>
        </authorList>
    </citation>
    <scope>NUCLEOTIDE SEQUENCE</scope>
    <source>
        <strain evidence="1">Expedition CK06-06</strain>
    </source>
</reference>
<accession>X1MX76</accession>
<gene>
    <name evidence="1" type="ORF">S06H3_51441</name>
</gene>
<feature type="non-terminal residue" evidence="1">
    <location>
        <position position="151"/>
    </location>
</feature>
<name>X1MX76_9ZZZZ</name>
<comment type="caution">
    <text evidence="1">The sequence shown here is derived from an EMBL/GenBank/DDBJ whole genome shotgun (WGS) entry which is preliminary data.</text>
</comment>
<dbReference type="AlphaFoldDB" id="X1MX76"/>
<organism evidence="1">
    <name type="scientific">marine sediment metagenome</name>
    <dbReference type="NCBI Taxonomy" id="412755"/>
    <lineage>
        <taxon>unclassified sequences</taxon>
        <taxon>metagenomes</taxon>
        <taxon>ecological metagenomes</taxon>
    </lineage>
</organism>
<dbReference type="EMBL" id="BARV01032638">
    <property type="protein sequence ID" value="GAI36322.1"/>
    <property type="molecule type" value="Genomic_DNA"/>
</dbReference>
<protein>
    <submittedName>
        <fullName evidence="1">Uncharacterized protein</fullName>
    </submittedName>
</protein>
<evidence type="ECO:0000313" key="1">
    <source>
        <dbReference type="EMBL" id="GAI36322.1"/>
    </source>
</evidence>
<sequence length="151" mass="18165">MTTDEMKLALLKHFRYLNYPMVATECVMLIKEGLSCSGTFYADILAIKEELIVEIEIKQYRYEINNDLKTKPRKHALYLRTKGMWDNQYDYWEKDTIVPHKFYFAYHLSPKNRKVHNAAYYPDIPTPYGLIIVYDLYNCKVLKRAKWLHRD</sequence>
<proteinExistence type="predicted"/>